<name>A0ABZ0X4F8_9GAMM</name>
<protein>
    <submittedName>
        <fullName evidence="1">Uncharacterized protein</fullName>
    </submittedName>
</protein>
<accession>A0ABZ0X4F8</accession>
<proteinExistence type="predicted"/>
<sequence length="45" mass="5429">MAWDYKNSIRNEQQEVVEISVKDKNEHKKYGGHKKARLFLVRLIE</sequence>
<dbReference type="EMBL" id="CP140158">
    <property type="protein sequence ID" value="WQG85490.1"/>
    <property type="molecule type" value="Genomic_DNA"/>
</dbReference>
<evidence type="ECO:0000313" key="2">
    <source>
        <dbReference type="Proteomes" id="UP001324185"/>
    </source>
</evidence>
<keyword evidence="2" id="KW-1185">Reference proteome</keyword>
<reference evidence="1 2" key="1">
    <citation type="submission" date="2023-11" db="EMBL/GenBank/DDBJ databases">
        <title>MicrobeMod: A computational toolkit for identifying prokaryotic methylation and restriction-modification with nanopore sequencing.</title>
        <authorList>
            <person name="Crits-Christoph A."/>
            <person name="Kang S.C."/>
            <person name="Lee H."/>
            <person name="Ostrov N."/>
        </authorList>
    </citation>
    <scope>NUCLEOTIDE SEQUENCE [LARGE SCALE GENOMIC DNA]</scope>
    <source>
        <strain evidence="1 2">DSMZ 16071</strain>
    </source>
</reference>
<dbReference type="Proteomes" id="UP001324185">
    <property type="component" value="Chromosome"/>
</dbReference>
<dbReference type="RefSeq" id="WP_018623476.1">
    <property type="nucleotide sequence ID" value="NZ_CP140158.1"/>
</dbReference>
<organism evidence="1 2">
    <name type="scientific">Kangiella aquimarina</name>
    <dbReference type="NCBI Taxonomy" id="261965"/>
    <lineage>
        <taxon>Bacteria</taxon>
        <taxon>Pseudomonadati</taxon>
        <taxon>Pseudomonadota</taxon>
        <taxon>Gammaproteobacteria</taxon>
        <taxon>Kangiellales</taxon>
        <taxon>Kangiellaceae</taxon>
        <taxon>Kangiella</taxon>
    </lineage>
</organism>
<gene>
    <name evidence="1" type="ORF">SR900_01095</name>
</gene>
<evidence type="ECO:0000313" key="1">
    <source>
        <dbReference type="EMBL" id="WQG85490.1"/>
    </source>
</evidence>